<evidence type="ECO:0000313" key="2">
    <source>
        <dbReference type="EMBL" id="KXS31399.1"/>
    </source>
</evidence>
<dbReference type="AlphaFoldDB" id="A0A139BQZ8"/>
<reference evidence="2 3" key="2">
    <citation type="submission" date="2016-03" db="EMBL/GenBank/DDBJ databases">
        <title>New uncultured bacterium of the family Gallionellaceae from acid mine drainage: description and reconstruction of genome based on metagenomic analysis of microbial community.</title>
        <authorList>
            <person name="Kadnikov V."/>
            <person name="Ivasenko D."/>
            <person name="Beletsky A."/>
            <person name="Mardanov A."/>
            <person name="Danilova E."/>
            <person name="Pimenov N."/>
            <person name="Karnachuk O."/>
            <person name="Ravin N."/>
        </authorList>
    </citation>
    <scope>NUCLEOTIDE SEQUENCE [LARGE SCALE GENOMIC DNA]</scope>
    <source>
        <strain evidence="2">ShG14-8</strain>
    </source>
</reference>
<proteinExistence type="predicted"/>
<organism evidence="2 3">
    <name type="scientific">Candidatus Gallionella acididurans</name>
    <dbReference type="NCBI Taxonomy" id="1796491"/>
    <lineage>
        <taxon>Bacteria</taxon>
        <taxon>Pseudomonadati</taxon>
        <taxon>Pseudomonadota</taxon>
        <taxon>Betaproteobacteria</taxon>
        <taxon>Nitrosomonadales</taxon>
        <taxon>Gallionellaceae</taxon>
        <taxon>Gallionella</taxon>
    </lineage>
</organism>
<sequence length="143" mass="15675">MPSESFYLSSIVKKLGDELKVDVCSLYTLNHAGNQLRLVATSGLSQSVLGVSMSVKQGLTGAVARTRRSLSVKNPSTHPDYYHIQGSGEEKYQSYLGIPLIRNEILFGVLVVQTVRPKMFFVSEIKMLHAAGYRVIDSIAQAA</sequence>
<evidence type="ECO:0000259" key="1">
    <source>
        <dbReference type="SMART" id="SM00065"/>
    </source>
</evidence>
<dbReference type="InterPro" id="IPR003018">
    <property type="entry name" value="GAF"/>
</dbReference>
<gene>
    <name evidence="2" type="ORF">AWT59_2469</name>
</gene>
<comment type="caution">
    <text evidence="2">The sequence shown here is derived from an EMBL/GenBank/DDBJ whole genome shotgun (WGS) entry which is preliminary data.</text>
</comment>
<evidence type="ECO:0000313" key="3">
    <source>
        <dbReference type="Proteomes" id="UP000070578"/>
    </source>
</evidence>
<dbReference type="SUPFAM" id="SSF55781">
    <property type="entry name" value="GAF domain-like"/>
    <property type="match status" value="1"/>
</dbReference>
<dbReference type="Gene3D" id="3.30.450.40">
    <property type="match status" value="1"/>
</dbReference>
<reference evidence="2 3" key="1">
    <citation type="submission" date="2016-02" db="EMBL/GenBank/DDBJ databases">
        <authorList>
            <person name="Wen L."/>
            <person name="He K."/>
            <person name="Yang H."/>
        </authorList>
    </citation>
    <scope>NUCLEOTIDE SEQUENCE [LARGE SCALE GENOMIC DNA]</scope>
    <source>
        <strain evidence="2">ShG14-8</strain>
    </source>
</reference>
<dbReference type="Pfam" id="PF01590">
    <property type="entry name" value="GAF"/>
    <property type="match status" value="1"/>
</dbReference>
<accession>A0A139BQZ8</accession>
<dbReference type="Proteomes" id="UP000070578">
    <property type="component" value="Unassembled WGS sequence"/>
</dbReference>
<protein>
    <submittedName>
        <fullName evidence="2">Protein PtsP</fullName>
    </submittedName>
</protein>
<feature type="domain" description="GAF" evidence="1">
    <location>
        <begin position="3"/>
        <end position="143"/>
    </location>
</feature>
<dbReference type="EMBL" id="LSLI01000077">
    <property type="protein sequence ID" value="KXS31399.1"/>
    <property type="molecule type" value="Genomic_DNA"/>
</dbReference>
<dbReference type="SMART" id="SM00065">
    <property type="entry name" value="GAF"/>
    <property type="match status" value="1"/>
</dbReference>
<name>A0A139BQZ8_9PROT</name>
<dbReference type="InterPro" id="IPR029016">
    <property type="entry name" value="GAF-like_dom_sf"/>
</dbReference>